<comment type="caution">
    <text evidence="4">The sequence shown here is derived from an EMBL/GenBank/DDBJ whole genome shotgun (WGS) entry which is preliminary data.</text>
</comment>
<dbReference type="EMBL" id="JAAOAR010000746">
    <property type="protein sequence ID" value="KAF5574288.1"/>
    <property type="molecule type" value="Genomic_DNA"/>
</dbReference>
<feature type="domain" description="Xylanolytic transcriptional activator regulatory" evidence="3">
    <location>
        <begin position="134"/>
        <end position="207"/>
    </location>
</feature>
<protein>
    <submittedName>
        <fullName evidence="4">Cutinase transcription factor 1 beta</fullName>
    </submittedName>
</protein>
<organism evidence="4 5">
    <name type="scientific">Fusarium pseudoanthophilum</name>
    <dbReference type="NCBI Taxonomy" id="48495"/>
    <lineage>
        <taxon>Eukaryota</taxon>
        <taxon>Fungi</taxon>
        <taxon>Dikarya</taxon>
        <taxon>Ascomycota</taxon>
        <taxon>Pezizomycotina</taxon>
        <taxon>Sordariomycetes</taxon>
        <taxon>Hypocreomycetidae</taxon>
        <taxon>Hypocreales</taxon>
        <taxon>Nectriaceae</taxon>
        <taxon>Fusarium</taxon>
        <taxon>Fusarium fujikuroi species complex</taxon>
    </lineage>
</organism>
<dbReference type="Pfam" id="PF04082">
    <property type="entry name" value="Fungal_trans"/>
    <property type="match status" value="1"/>
</dbReference>
<dbReference type="GO" id="GO:0003677">
    <property type="term" value="F:DNA binding"/>
    <property type="evidence" value="ECO:0007669"/>
    <property type="project" value="InterPro"/>
</dbReference>
<name>A0A8H5KJ78_9HYPO</name>
<evidence type="ECO:0000256" key="1">
    <source>
        <dbReference type="ARBA" id="ARBA00023242"/>
    </source>
</evidence>
<gene>
    <name evidence="4" type="ORF">FPANT_11857</name>
</gene>
<evidence type="ECO:0000313" key="5">
    <source>
        <dbReference type="Proteomes" id="UP000544095"/>
    </source>
</evidence>
<evidence type="ECO:0000259" key="3">
    <source>
        <dbReference type="SMART" id="SM00906"/>
    </source>
</evidence>
<dbReference type="Proteomes" id="UP000544095">
    <property type="component" value="Unassembled WGS sequence"/>
</dbReference>
<dbReference type="GO" id="GO:0008270">
    <property type="term" value="F:zinc ion binding"/>
    <property type="evidence" value="ECO:0007669"/>
    <property type="project" value="InterPro"/>
</dbReference>
<dbReference type="InterPro" id="IPR007219">
    <property type="entry name" value="XnlR_reg_dom"/>
</dbReference>
<feature type="region of interest" description="Disordered" evidence="2">
    <location>
        <begin position="472"/>
        <end position="498"/>
    </location>
</feature>
<dbReference type="SMART" id="SM00906">
    <property type="entry name" value="Fungal_trans"/>
    <property type="match status" value="1"/>
</dbReference>
<keyword evidence="5" id="KW-1185">Reference proteome</keyword>
<dbReference type="InterPro" id="IPR052761">
    <property type="entry name" value="Fungal_Detox/Toxin_TFs"/>
</dbReference>
<accession>A0A8H5KJ78</accession>
<dbReference type="GO" id="GO:0006351">
    <property type="term" value="P:DNA-templated transcription"/>
    <property type="evidence" value="ECO:0007669"/>
    <property type="project" value="InterPro"/>
</dbReference>
<proteinExistence type="predicted"/>
<keyword evidence="1" id="KW-0539">Nucleus</keyword>
<evidence type="ECO:0000256" key="2">
    <source>
        <dbReference type="SAM" id="MobiDB-lite"/>
    </source>
</evidence>
<dbReference type="PANTHER" id="PTHR47425">
    <property type="entry name" value="FARB-RELATED"/>
    <property type="match status" value="1"/>
</dbReference>
<dbReference type="CDD" id="cd12148">
    <property type="entry name" value="fungal_TF_MHR"/>
    <property type="match status" value="1"/>
</dbReference>
<dbReference type="AlphaFoldDB" id="A0A8H5KJ78"/>
<evidence type="ECO:0000313" key="4">
    <source>
        <dbReference type="EMBL" id="KAF5574288.1"/>
    </source>
</evidence>
<reference evidence="4 5" key="1">
    <citation type="submission" date="2020-05" db="EMBL/GenBank/DDBJ databases">
        <title>Identification and distribution of gene clusters putatively required for synthesis of sphingolipid metabolism inhibitors in phylogenetically diverse species of the filamentous fungus Fusarium.</title>
        <authorList>
            <person name="Kim H.-S."/>
            <person name="Busman M."/>
            <person name="Brown D.W."/>
            <person name="Divon H."/>
            <person name="Uhlig S."/>
            <person name="Proctor R.H."/>
        </authorList>
    </citation>
    <scope>NUCLEOTIDE SEQUENCE [LARGE SCALE GENOMIC DNA]</scope>
    <source>
        <strain evidence="4 5">NRRL 25211</strain>
    </source>
</reference>
<dbReference type="PANTHER" id="PTHR47425:SF2">
    <property type="entry name" value="FARB-RELATED"/>
    <property type="match status" value="1"/>
</dbReference>
<sequence>MRKNDIQFLMSRGALTLPDPQVRDALLRSFFTHIHPFMPIIDIDEFLDAIRSDGTHLKISLLLFQAVMFAGAACIRMCYLQKLGFDSRKDAREELFTRVRLIYDFNYETDRLVLVQSLLLMTLWYKSPKEHRNTWHWVDVAVSQAFAAGLHLEPNKAKFPPQQCYLRRKIWWSCYATDRLISLTFKRPPKIRAGDFRVSMPEESDFQTVTEPKGGYDLLLTMCPYISDDGLRSTLTRLFIDHVCLCHLMDPFLRSYRSPWVNEDNILLSCGSQTTESLSCQANSIEKLLALRKQLTEWKASLLQVCHYKAYASTEFASTIYLHYTTLQFIFQTLMLYTHRSAVIIAEQDQDYAEAQKAKAGLVDVTREISNLTGEVVERGLCRFLPASVLAGVVHTAVINLENARDSEESHKRDSEEGLMQCLEVIGIMEETHESATLAKNAIAWAASRPRNHWELFKMGISPDHDIFADDLETPYSSHGSSSPKDHTSDGLETNSSTAATSLRSVDLKYMEELYPLMMAWGLIAETEPPKPAMNAELCEHSTTSIEGLGILNDCSLAMEFRNMSSETCSI</sequence>